<sequence length="86" mass="10239">MYIHVLDRGTLGELYKVEPDFDWKIHDRPSAQRVLLRDAEKYARERELWAATYILPAYNRAVERWAGEADEHREDKNGEHDPARTM</sequence>
<dbReference type="RefSeq" id="WP_004592094.1">
    <property type="nucleotide sequence ID" value="NZ_BMPD01000007.1"/>
</dbReference>
<dbReference type="Proteomes" id="UP000614221">
    <property type="component" value="Unassembled WGS sequence"/>
</dbReference>
<comment type="caution">
    <text evidence="1">The sequence shown here is derived from an EMBL/GenBank/DDBJ whole genome shotgun (WGS) entry which is preliminary data.</text>
</comment>
<evidence type="ECO:0000313" key="1">
    <source>
        <dbReference type="EMBL" id="GGK79812.1"/>
    </source>
</evidence>
<dbReference type="EMBL" id="BMPD01000007">
    <property type="protein sequence ID" value="GGK79812.1"/>
    <property type="molecule type" value="Genomic_DNA"/>
</dbReference>
<gene>
    <name evidence="1" type="ORF">GCM10009067_35200</name>
</gene>
<organism evidence="1 2">
    <name type="scientific">Haloarcula sebkhae</name>
    <dbReference type="NCBI Taxonomy" id="932660"/>
    <lineage>
        <taxon>Archaea</taxon>
        <taxon>Methanobacteriati</taxon>
        <taxon>Methanobacteriota</taxon>
        <taxon>Stenosarchaea group</taxon>
        <taxon>Halobacteria</taxon>
        <taxon>Halobacteriales</taxon>
        <taxon>Haloarculaceae</taxon>
        <taxon>Haloarcula</taxon>
    </lineage>
</organism>
<reference evidence="1" key="2">
    <citation type="submission" date="2020-09" db="EMBL/GenBank/DDBJ databases">
        <authorList>
            <person name="Sun Q."/>
            <person name="Ohkuma M."/>
        </authorList>
    </citation>
    <scope>NUCLEOTIDE SEQUENCE</scope>
    <source>
        <strain evidence="1">JCM 19018</strain>
    </source>
</reference>
<reference evidence="1" key="1">
    <citation type="journal article" date="2014" name="Int. J. Syst. Evol. Microbiol.">
        <title>Complete genome sequence of Corynebacterium casei LMG S-19264T (=DSM 44701T), isolated from a smear-ripened cheese.</title>
        <authorList>
            <consortium name="US DOE Joint Genome Institute (JGI-PGF)"/>
            <person name="Walter F."/>
            <person name="Albersmeier A."/>
            <person name="Kalinowski J."/>
            <person name="Ruckert C."/>
        </authorList>
    </citation>
    <scope>NUCLEOTIDE SEQUENCE</scope>
    <source>
        <strain evidence="1">JCM 19018</strain>
    </source>
</reference>
<accession>A0A830EP65</accession>
<dbReference type="OrthoDB" id="216349at2157"/>
<evidence type="ECO:0000313" key="2">
    <source>
        <dbReference type="Proteomes" id="UP000614221"/>
    </source>
</evidence>
<proteinExistence type="predicted"/>
<dbReference type="AlphaFoldDB" id="A0A830EP65"/>
<protein>
    <submittedName>
        <fullName evidence="1">Uncharacterized protein</fullName>
    </submittedName>
</protein>
<name>A0A830EP65_9EURY</name>